<comment type="caution">
    <text evidence="4">The sequence shown here is derived from an EMBL/GenBank/DDBJ whole genome shotgun (WGS) entry which is preliminary data.</text>
</comment>
<dbReference type="AlphaFoldDB" id="A0AAN8FCA5"/>
<proteinExistence type="inferred from homology"/>
<dbReference type="PANTHER" id="PTHR11001:SF2">
    <property type="entry name" value="MITOCHONDRIAL FISSION PROCESS PROTEIN 1"/>
    <property type="match status" value="1"/>
</dbReference>
<dbReference type="PANTHER" id="PTHR11001">
    <property type="entry name" value="MITOCHONDRIAL FISSION PROCESS PROTEIN 1"/>
    <property type="match status" value="1"/>
</dbReference>
<dbReference type="EMBL" id="WIXE01012205">
    <property type="protein sequence ID" value="KAK5976102.1"/>
    <property type="molecule type" value="Genomic_DNA"/>
</dbReference>
<dbReference type="GO" id="GO:0005739">
    <property type="term" value="C:mitochondrion"/>
    <property type="evidence" value="ECO:0007669"/>
    <property type="project" value="TreeGrafter"/>
</dbReference>
<accession>A0AAN8FCA5</accession>
<name>A0AAN8FCA5_TRICO</name>
<dbReference type="InterPro" id="IPR019560">
    <property type="entry name" value="Mitochondrial_18_kDa_protein"/>
</dbReference>
<sequence>MSSLKQCDDDLEVLASELRQIDLYRDTPIRYLGYANEIGEAFRSMFPLTAVRATYVVALSYACADAFDKSNKAYKAYKNNPQERRKQVAIAAGDTFLWQALASVAIPGFTINRICHFSAAILRRVSRWSPPAQKWIVTAIGLSAIPFIIHPIDAAVEVGMDRTVRQLYTEKERQLYDEENRERD</sequence>
<evidence type="ECO:0000313" key="5">
    <source>
        <dbReference type="Proteomes" id="UP001331761"/>
    </source>
</evidence>
<evidence type="ECO:0000256" key="2">
    <source>
        <dbReference type="ARBA" id="ARBA00017835"/>
    </source>
</evidence>
<evidence type="ECO:0000313" key="4">
    <source>
        <dbReference type="EMBL" id="KAK5976102.1"/>
    </source>
</evidence>
<evidence type="ECO:0000256" key="1">
    <source>
        <dbReference type="ARBA" id="ARBA00009224"/>
    </source>
</evidence>
<comment type="similarity">
    <text evidence="1">Belongs to the MTFP1 family.</text>
</comment>
<reference evidence="4 5" key="1">
    <citation type="submission" date="2019-10" db="EMBL/GenBank/DDBJ databases">
        <title>Assembly and Annotation for the nematode Trichostrongylus colubriformis.</title>
        <authorList>
            <person name="Martin J."/>
        </authorList>
    </citation>
    <scope>NUCLEOTIDE SEQUENCE [LARGE SCALE GENOMIC DNA]</scope>
    <source>
        <strain evidence="4">G859</strain>
        <tissue evidence="4">Whole worm</tissue>
    </source>
</reference>
<gene>
    <name evidence="4" type="ORF">GCK32_007454</name>
</gene>
<dbReference type="Proteomes" id="UP001331761">
    <property type="component" value="Unassembled WGS sequence"/>
</dbReference>
<keyword evidence="5" id="KW-1185">Reference proteome</keyword>
<organism evidence="4 5">
    <name type="scientific">Trichostrongylus colubriformis</name>
    <name type="common">Black scour worm</name>
    <dbReference type="NCBI Taxonomy" id="6319"/>
    <lineage>
        <taxon>Eukaryota</taxon>
        <taxon>Metazoa</taxon>
        <taxon>Ecdysozoa</taxon>
        <taxon>Nematoda</taxon>
        <taxon>Chromadorea</taxon>
        <taxon>Rhabditida</taxon>
        <taxon>Rhabditina</taxon>
        <taxon>Rhabditomorpha</taxon>
        <taxon>Strongyloidea</taxon>
        <taxon>Trichostrongylidae</taxon>
        <taxon>Trichostrongylus</taxon>
    </lineage>
</organism>
<evidence type="ECO:0000256" key="3">
    <source>
        <dbReference type="ARBA" id="ARBA00029631"/>
    </source>
</evidence>
<protein>
    <recommendedName>
        <fullName evidence="2">Mitochondrial fission process protein 1</fullName>
    </recommendedName>
    <alternativeName>
        <fullName evidence="3">Mitochondrial 18 kDa protein</fullName>
    </alternativeName>
</protein>
<dbReference type="Pfam" id="PF10558">
    <property type="entry name" value="MTP18"/>
    <property type="match status" value="2"/>
</dbReference>
<dbReference type="GO" id="GO:0000266">
    <property type="term" value="P:mitochondrial fission"/>
    <property type="evidence" value="ECO:0007669"/>
    <property type="project" value="TreeGrafter"/>
</dbReference>